<evidence type="ECO:0000313" key="4">
    <source>
        <dbReference type="Proteomes" id="UP000178570"/>
    </source>
</evidence>
<protein>
    <recommendedName>
        <fullName evidence="2">RecF/RecN/SMC N-terminal domain-containing protein</fullName>
    </recommendedName>
</protein>
<dbReference type="STRING" id="1797529.A2570_01645"/>
<dbReference type="InterPro" id="IPR027417">
    <property type="entry name" value="P-loop_NTPase"/>
</dbReference>
<accession>A0A1G1XLA2</accession>
<dbReference type="InterPro" id="IPR003395">
    <property type="entry name" value="RecF/RecN/SMC_N"/>
</dbReference>
<dbReference type="Gene3D" id="3.40.50.300">
    <property type="entry name" value="P-loop containing nucleotide triphosphate hydrolases"/>
    <property type="match status" value="2"/>
</dbReference>
<evidence type="ECO:0000259" key="2">
    <source>
        <dbReference type="Pfam" id="PF02463"/>
    </source>
</evidence>
<feature type="coiled-coil region" evidence="1">
    <location>
        <begin position="406"/>
        <end position="451"/>
    </location>
</feature>
<dbReference type="AlphaFoldDB" id="A0A1G1XLA2"/>
<gene>
    <name evidence="3" type="ORF">A2570_01645</name>
</gene>
<dbReference type="SUPFAM" id="SSF52540">
    <property type="entry name" value="P-loop containing nucleoside triphosphate hydrolases"/>
    <property type="match status" value="1"/>
</dbReference>
<feature type="domain" description="RecF/RecN/SMC N-terminal" evidence="2">
    <location>
        <begin position="16"/>
        <end position="710"/>
    </location>
</feature>
<dbReference type="PANTHER" id="PTHR43977">
    <property type="entry name" value="STRUCTURAL MAINTENANCE OF CHROMOSOMES PROTEIN 3"/>
    <property type="match status" value="1"/>
</dbReference>
<reference evidence="3 4" key="1">
    <citation type="journal article" date="2016" name="Nat. Commun.">
        <title>Thousands of microbial genomes shed light on interconnected biogeochemical processes in an aquifer system.</title>
        <authorList>
            <person name="Anantharaman K."/>
            <person name="Brown C.T."/>
            <person name="Hug L.A."/>
            <person name="Sharon I."/>
            <person name="Castelle C.J."/>
            <person name="Probst A.J."/>
            <person name="Thomas B.C."/>
            <person name="Singh A."/>
            <person name="Wilkins M.J."/>
            <person name="Karaoz U."/>
            <person name="Brodie E.L."/>
            <person name="Williams K.H."/>
            <person name="Hubbard S.S."/>
            <person name="Banfield J.F."/>
        </authorList>
    </citation>
    <scope>NUCLEOTIDE SEQUENCE [LARGE SCALE GENOMIC DNA]</scope>
</reference>
<comment type="caution">
    <text evidence="3">The sequence shown here is derived from an EMBL/GenBank/DDBJ whole genome shotgun (WGS) entry which is preliminary data.</text>
</comment>
<dbReference type="EMBL" id="MHHY01000005">
    <property type="protein sequence ID" value="OGY40798.1"/>
    <property type="molecule type" value="Genomic_DNA"/>
</dbReference>
<dbReference type="Proteomes" id="UP000178570">
    <property type="component" value="Unassembled WGS sequence"/>
</dbReference>
<evidence type="ECO:0000256" key="1">
    <source>
        <dbReference type="SAM" id="Coils"/>
    </source>
</evidence>
<evidence type="ECO:0000313" key="3">
    <source>
        <dbReference type="EMBL" id="OGY40798.1"/>
    </source>
</evidence>
<sequence>MQVAASKIFNYLPKVLKSLEIQGFKSFTDKVVLRFPEGITAVVGPNGSGKSNVVDAIRWVLGEQSSKNIRINNADDVIFSGTSQKQASSAAQVGLLFDNSQKIFPLDFGEVEIRRKVYRDGSSEYFLNKQQVRLKDIVQLLASAKLGVKGMGIINQGAGDIFLRANSIERREMIEEMIGLKELRLKKDEAGKKIRDTRINLLQAESILSEIGPNLRSLKRQVEKWQARKEKELELASLEKDFFIKKISEFEKESSMVGVAGEEEAAKKLEKEISEKELLLKNIITGSDSGAVRANQERVEFLHRQRLEVQRSIGNLEGQLELLKVLPESKLGFGLSEAKERLENVLSVLRENLKETELAVLKQRIADVVSDLEKFLDQKQERKFGSEVSDQTLVLQEKKQQLDLSLRKIESEIGVEKEKISDHEKDRNRDFEELAKDLEEKRKNLRLMESKILDSRIEKEKIRLRREDLKIKLEEAGFEWEGFISDHSREIGASDLIAEDLLSQEKKIFKLKNELSLIGEVDVETIKEYEAISQRFGFLNLQKADLDSALEDLESLSQSLEEKIIFGFEDALKKIDQEFAGYFGIMFEGGKAGLKVEKTINEETGEINFGIEIAISLPRKKIKSLEMLSGGERSLTAIALLFAVINFAKPPFLVLDEVDAALDESNSRKLARVLQEIGKKQVQFILITHNRAVMESASVLYGVTMADGVSKLFSLRFKEAEEIAAQDVHKEETQN</sequence>
<dbReference type="Pfam" id="PF02463">
    <property type="entry name" value="SMC_N"/>
    <property type="match status" value="1"/>
</dbReference>
<keyword evidence="1" id="KW-0175">Coiled coil</keyword>
<feature type="coiled-coil region" evidence="1">
    <location>
        <begin position="180"/>
        <end position="235"/>
    </location>
</feature>
<name>A0A1G1XLA2_9BACT</name>
<proteinExistence type="predicted"/>
<organism evidence="3 4">
    <name type="scientific">Candidatus Brennerbacteria bacterium RIFOXYD1_FULL_41_16</name>
    <dbReference type="NCBI Taxonomy" id="1797529"/>
    <lineage>
        <taxon>Bacteria</taxon>
        <taxon>Candidatus Brenneribacteriota</taxon>
    </lineage>
</organism>